<dbReference type="Proteomes" id="UP001285908">
    <property type="component" value="Unassembled WGS sequence"/>
</dbReference>
<dbReference type="RefSeq" id="XP_062688678.1">
    <property type="nucleotide sequence ID" value="XM_062834046.1"/>
</dbReference>
<comment type="caution">
    <text evidence="2">The sequence shown here is derived from an EMBL/GenBank/DDBJ whole genome shotgun (WGS) entry which is preliminary data.</text>
</comment>
<evidence type="ECO:0000313" key="3">
    <source>
        <dbReference type="Proteomes" id="UP001285908"/>
    </source>
</evidence>
<keyword evidence="1" id="KW-0472">Membrane</keyword>
<gene>
    <name evidence="2" type="ORF">B0T23DRAFT_241777</name>
</gene>
<reference evidence="2 3" key="1">
    <citation type="journal article" date="2023" name="Mol. Phylogenet. Evol.">
        <title>Genome-scale phylogeny and comparative genomics of the fungal order Sordariales.</title>
        <authorList>
            <person name="Hensen N."/>
            <person name="Bonometti L."/>
            <person name="Westerberg I."/>
            <person name="Brannstrom I.O."/>
            <person name="Guillou S."/>
            <person name="Cros-Aarteil S."/>
            <person name="Calhoun S."/>
            <person name="Haridas S."/>
            <person name="Kuo A."/>
            <person name="Mondo S."/>
            <person name="Pangilinan J."/>
            <person name="Riley R."/>
            <person name="LaButti K."/>
            <person name="Andreopoulos B."/>
            <person name="Lipzen A."/>
            <person name="Chen C."/>
            <person name="Yan M."/>
            <person name="Daum C."/>
            <person name="Ng V."/>
            <person name="Clum A."/>
            <person name="Steindorff A."/>
            <person name="Ohm R.A."/>
            <person name="Martin F."/>
            <person name="Silar P."/>
            <person name="Natvig D.O."/>
            <person name="Lalanne C."/>
            <person name="Gautier V."/>
            <person name="Ament-Velasquez S.L."/>
            <person name="Kruys A."/>
            <person name="Hutchinson M.I."/>
            <person name="Powell A.J."/>
            <person name="Barry K."/>
            <person name="Miller A.N."/>
            <person name="Grigoriev I.V."/>
            <person name="Debuchy R."/>
            <person name="Gladieux P."/>
            <person name="Hiltunen Thoren M."/>
            <person name="Johannesson H."/>
        </authorList>
    </citation>
    <scope>NUCLEOTIDE SEQUENCE [LARGE SCALE GENOMIC DNA]</scope>
    <source>
        <strain evidence="2 3">FGSC 10403</strain>
    </source>
</reference>
<evidence type="ECO:0000256" key="1">
    <source>
        <dbReference type="SAM" id="Phobius"/>
    </source>
</evidence>
<keyword evidence="3" id="KW-1185">Reference proteome</keyword>
<sequence>MVTLIGQAGAWVGSRIRQYSNLKGSGIQDKSAKEHISFFLCYCCLFAVSFSSLLLLLLHHSCPSPDLWSEHFPQKTFLLAMSSLISFLTVFIFFFPFPCRDIKKGVGLKAENGKNMEGKDKGQGSRVTTGSLAYEISRGICKGYPVHFFFLFLSSFCFLCFYYL</sequence>
<keyword evidence="1" id="KW-0812">Transmembrane</keyword>
<feature type="transmembrane region" description="Helical" evidence="1">
    <location>
        <begin position="77"/>
        <end position="97"/>
    </location>
</feature>
<dbReference type="GeneID" id="87871668"/>
<accession>A0AAJ0HZY2</accession>
<dbReference type="EMBL" id="JAULSX010000009">
    <property type="protein sequence ID" value="KAK3485915.1"/>
    <property type="molecule type" value="Genomic_DNA"/>
</dbReference>
<feature type="transmembrane region" description="Helical" evidence="1">
    <location>
        <begin position="144"/>
        <end position="163"/>
    </location>
</feature>
<organism evidence="2 3">
    <name type="scientific">Neurospora hispaniola</name>
    <dbReference type="NCBI Taxonomy" id="588809"/>
    <lineage>
        <taxon>Eukaryota</taxon>
        <taxon>Fungi</taxon>
        <taxon>Dikarya</taxon>
        <taxon>Ascomycota</taxon>
        <taxon>Pezizomycotina</taxon>
        <taxon>Sordariomycetes</taxon>
        <taxon>Sordariomycetidae</taxon>
        <taxon>Sordariales</taxon>
        <taxon>Sordariaceae</taxon>
        <taxon>Neurospora</taxon>
    </lineage>
</organism>
<keyword evidence="1" id="KW-1133">Transmembrane helix</keyword>
<evidence type="ECO:0000313" key="2">
    <source>
        <dbReference type="EMBL" id="KAK3485915.1"/>
    </source>
</evidence>
<proteinExistence type="predicted"/>
<protein>
    <submittedName>
        <fullName evidence="2">Uncharacterized protein</fullName>
    </submittedName>
</protein>
<dbReference type="AlphaFoldDB" id="A0AAJ0HZY2"/>
<name>A0AAJ0HZY2_9PEZI</name>
<feature type="transmembrane region" description="Helical" evidence="1">
    <location>
        <begin position="36"/>
        <end position="57"/>
    </location>
</feature>